<dbReference type="SUPFAM" id="SSF53187">
    <property type="entry name" value="Zn-dependent exopeptidases"/>
    <property type="match status" value="1"/>
</dbReference>
<keyword evidence="6" id="KW-0482">Metalloprotease</keyword>
<evidence type="ECO:0000256" key="7">
    <source>
        <dbReference type="PROSITE-ProRule" id="PRU01379"/>
    </source>
</evidence>
<dbReference type="GO" id="GO:0008270">
    <property type="term" value="F:zinc ion binding"/>
    <property type="evidence" value="ECO:0007669"/>
    <property type="project" value="InterPro"/>
</dbReference>
<reference evidence="9" key="1">
    <citation type="journal article" date="2014" name="Int. J. Syst. Evol. Microbiol.">
        <title>Complete genome sequence of Corynebacterium casei LMG S-19264T (=DSM 44701T), isolated from a smear-ripened cheese.</title>
        <authorList>
            <consortium name="US DOE Joint Genome Institute (JGI-PGF)"/>
            <person name="Walter F."/>
            <person name="Albersmeier A."/>
            <person name="Kalinowski J."/>
            <person name="Ruckert C."/>
        </authorList>
    </citation>
    <scope>NUCLEOTIDE SEQUENCE</scope>
    <source>
        <strain evidence="9">CGMCC 1.12751</strain>
    </source>
</reference>
<feature type="active site" description="Proton donor/acceptor" evidence="7">
    <location>
        <position position="326"/>
    </location>
</feature>
<dbReference type="PANTHER" id="PTHR11705">
    <property type="entry name" value="PROTEASE FAMILY M14 CARBOXYPEPTIDASE A,B"/>
    <property type="match status" value="1"/>
</dbReference>
<evidence type="ECO:0000256" key="5">
    <source>
        <dbReference type="ARBA" id="ARBA00022833"/>
    </source>
</evidence>
<dbReference type="PROSITE" id="PS52035">
    <property type="entry name" value="PEPTIDASE_M14"/>
    <property type="match status" value="1"/>
</dbReference>
<dbReference type="AlphaFoldDB" id="A0A917LRP2"/>
<protein>
    <submittedName>
        <fullName evidence="9">Peptidase M14</fullName>
    </submittedName>
</protein>
<evidence type="ECO:0000313" key="9">
    <source>
        <dbReference type="EMBL" id="GGG53674.1"/>
    </source>
</evidence>
<sequence length="830" mass="94386">MKSYTKFLLIVSAVFCTFNVTSQNIKSPSEFLEYELGTRFTRYHQVIDYFKYIAESMPNQVVLEKYGETYEHRPLYLAYLSSKDNMSKRETIQQNNLKNAGILDGTSNTTDVAIVWLSYNVHGNEASSTEASMETLYTLVTQKQDWLNNTMIIIDPCVNPDGRDRYVNWYNETASTPYDSDQQASEYDEPWPRGRANHYLFDLNRDWVWASQTETQARIKVYNKWLPQIHVDFHEQGINEPYYFAPAAEPFHEIITDWQRDFQTQIGQNNASYFDRNGWLYFTRERFDLLYPSYGDTYPTYLGAIGMTYEQGGQSGLGIINDEGIELTLVDRVAHHNVSGLSTVEMASKNAKILNSEFKKYFDNSQLKYKSYVMQGNQDNINALKTLLDTHEISYGNATKGKVSGYNYNTSKDGSLNTSTMDLVVSTKQPKGKMVTALFEPQSKLSDSITYDITAWSLPYAYGLQAVASKSLASTSVAEITPIKNSINTQAVAYILKWNSMEDATFLADILKQNIKVRFSEKPFTTRNPEQFFDRGSLIITRGDNKNVTDFDAKVIEAANKFNRHAFAATSGFSKSGPDFGSPDVKLIRPPKIAMLSGNSTYSLSYGELWYFFEQELQYPVTSINTNSFDGVNLNKYTILILANGNYKDLFDEANIEKLQDWVRKGGKVIAIDGALKSFADKDGFSLKMNTFPKDSTKTNIIPYAERERNDTNDLITGAIFRTTVDNTHPMAFGYGKEYFTLKQGSESYSLLEADYNIAYLGDQPKNVAGFAGKEALKKLDNSLVFGEERLGNGSMIYMVDNTLFRNFWQNGKLFFVNAIFFVNNNAFEL</sequence>
<evidence type="ECO:0000256" key="4">
    <source>
        <dbReference type="ARBA" id="ARBA00022801"/>
    </source>
</evidence>
<dbReference type="GO" id="GO:0004181">
    <property type="term" value="F:metallocarboxypeptidase activity"/>
    <property type="evidence" value="ECO:0007669"/>
    <property type="project" value="InterPro"/>
</dbReference>
<keyword evidence="4" id="KW-0378">Hydrolase</keyword>
<feature type="domain" description="Peptidase M14" evidence="8">
    <location>
        <begin position="39"/>
        <end position="347"/>
    </location>
</feature>
<name>A0A917LRP2_9FLAO</name>
<dbReference type="GO" id="GO:0006508">
    <property type="term" value="P:proteolysis"/>
    <property type="evidence" value="ECO:0007669"/>
    <property type="project" value="UniProtKB-KW"/>
</dbReference>
<dbReference type="Gene3D" id="3.40.50.880">
    <property type="match status" value="1"/>
</dbReference>
<dbReference type="GO" id="GO:0005615">
    <property type="term" value="C:extracellular space"/>
    <property type="evidence" value="ECO:0007669"/>
    <property type="project" value="TreeGrafter"/>
</dbReference>
<evidence type="ECO:0000256" key="3">
    <source>
        <dbReference type="ARBA" id="ARBA00022670"/>
    </source>
</evidence>
<dbReference type="CDD" id="cd06238">
    <property type="entry name" value="M14-like"/>
    <property type="match status" value="1"/>
</dbReference>
<dbReference type="EMBL" id="BMFQ01000003">
    <property type="protein sequence ID" value="GGG53674.1"/>
    <property type="molecule type" value="Genomic_DNA"/>
</dbReference>
<dbReference type="Gene3D" id="3.40.630.10">
    <property type="entry name" value="Zn peptidases"/>
    <property type="match status" value="1"/>
</dbReference>
<dbReference type="InterPro" id="IPR029062">
    <property type="entry name" value="Class_I_gatase-like"/>
</dbReference>
<evidence type="ECO:0000313" key="10">
    <source>
        <dbReference type="Proteomes" id="UP000625976"/>
    </source>
</evidence>
<keyword evidence="5" id="KW-0862">Zinc</keyword>
<organism evidence="9 10">
    <name type="scientific">Bizionia arctica</name>
    <dbReference type="NCBI Taxonomy" id="1495645"/>
    <lineage>
        <taxon>Bacteria</taxon>
        <taxon>Pseudomonadati</taxon>
        <taxon>Bacteroidota</taxon>
        <taxon>Flavobacteriia</taxon>
        <taxon>Flavobacteriales</taxon>
        <taxon>Flavobacteriaceae</taxon>
        <taxon>Bizionia</taxon>
    </lineage>
</organism>
<dbReference type="InterPro" id="IPR000834">
    <property type="entry name" value="Peptidase_M14"/>
</dbReference>
<accession>A0A917LRP2</accession>
<evidence type="ECO:0000256" key="6">
    <source>
        <dbReference type="ARBA" id="ARBA00023049"/>
    </source>
</evidence>
<dbReference type="Pfam" id="PF00246">
    <property type="entry name" value="Peptidase_M14"/>
    <property type="match status" value="1"/>
</dbReference>
<keyword evidence="10" id="KW-1185">Reference proteome</keyword>
<dbReference type="SMART" id="SM00631">
    <property type="entry name" value="Zn_pept"/>
    <property type="match status" value="1"/>
</dbReference>
<dbReference type="Proteomes" id="UP000625976">
    <property type="component" value="Unassembled WGS sequence"/>
</dbReference>
<dbReference type="RefSeq" id="WP_188465522.1">
    <property type="nucleotide sequence ID" value="NZ_BMFQ01000003.1"/>
</dbReference>
<comment type="cofactor">
    <cofactor evidence="1">
        <name>Zn(2+)</name>
        <dbReference type="ChEBI" id="CHEBI:29105"/>
    </cofactor>
</comment>
<evidence type="ECO:0000256" key="1">
    <source>
        <dbReference type="ARBA" id="ARBA00001947"/>
    </source>
</evidence>
<evidence type="ECO:0000256" key="2">
    <source>
        <dbReference type="ARBA" id="ARBA00005988"/>
    </source>
</evidence>
<comment type="caution">
    <text evidence="9">The sequence shown here is derived from an EMBL/GenBank/DDBJ whole genome shotgun (WGS) entry which is preliminary data.</text>
</comment>
<reference evidence="9" key="2">
    <citation type="submission" date="2020-09" db="EMBL/GenBank/DDBJ databases">
        <authorList>
            <person name="Sun Q."/>
            <person name="Zhou Y."/>
        </authorList>
    </citation>
    <scope>NUCLEOTIDE SEQUENCE</scope>
    <source>
        <strain evidence="9">CGMCC 1.12751</strain>
    </source>
</reference>
<comment type="similarity">
    <text evidence="2 7">Belongs to the peptidase M14 family.</text>
</comment>
<gene>
    <name evidence="9" type="ORF">GCM10010976_25810</name>
</gene>
<evidence type="ECO:0000259" key="8">
    <source>
        <dbReference type="PROSITE" id="PS52035"/>
    </source>
</evidence>
<keyword evidence="3" id="KW-0645">Protease</keyword>
<dbReference type="SUPFAM" id="SSF52317">
    <property type="entry name" value="Class I glutamine amidotransferase-like"/>
    <property type="match status" value="1"/>
</dbReference>
<dbReference type="PANTHER" id="PTHR11705:SF143">
    <property type="entry name" value="SLL0236 PROTEIN"/>
    <property type="match status" value="1"/>
</dbReference>
<proteinExistence type="inferred from homology"/>